<proteinExistence type="predicted"/>
<name>X0VVI0_9ZZZZ</name>
<evidence type="ECO:0000259" key="5">
    <source>
        <dbReference type="PROSITE" id="PS51194"/>
    </source>
</evidence>
<dbReference type="InterPro" id="IPR050699">
    <property type="entry name" value="RNA-DNA_Helicase"/>
</dbReference>
<dbReference type="GO" id="GO:0005524">
    <property type="term" value="F:ATP binding"/>
    <property type="evidence" value="ECO:0007669"/>
    <property type="project" value="UniProtKB-KW"/>
</dbReference>
<keyword evidence="3" id="KW-0347">Helicase</keyword>
<feature type="non-terminal residue" evidence="6">
    <location>
        <position position="259"/>
    </location>
</feature>
<sequence>VILKDKNTSFNEETYYCLKKVLSYISKNRIYTKRSFVLNSLVRYLNEKNMLPAICFVFSRKNVEICAKEIGISLFDSESTIPATIAKECQQILMKLPNYKEYLNLPEYVFMTSLLKKGIAIHHSGIMPILREMVELLFAKGYIKLLFATETFAVGINMPTKTVIFSSFEKFDGSNMRLLLPHEYTQMAGRAGRRGIDTIGHVIHCNNLFDMPYANEYKMLLNGNPQSLSSKFKVSYNLILNLYAITSGTTENFSKFTTK</sequence>
<evidence type="ECO:0000256" key="4">
    <source>
        <dbReference type="ARBA" id="ARBA00022840"/>
    </source>
</evidence>
<dbReference type="GO" id="GO:0004386">
    <property type="term" value="F:helicase activity"/>
    <property type="evidence" value="ECO:0007669"/>
    <property type="project" value="UniProtKB-KW"/>
</dbReference>
<feature type="non-terminal residue" evidence="6">
    <location>
        <position position="1"/>
    </location>
</feature>
<comment type="caution">
    <text evidence="6">The sequence shown here is derived from an EMBL/GenBank/DDBJ whole genome shotgun (WGS) entry which is preliminary data.</text>
</comment>
<accession>X0VVI0</accession>
<dbReference type="GO" id="GO:0070478">
    <property type="term" value="P:nuclear-transcribed mRNA catabolic process, 3'-5' exonucleolytic nonsense-mediated decay"/>
    <property type="evidence" value="ECO:0007669"/>
    <property type="project" value="TreeGrafter"/>
</dbReference>
<dbReference type="PANTHER" id="PTHR12131:SF1">
    <property type="entry name" value="ATP-DEPENDENT RNA HELICASE SUPV3L1, MITOCHONDRIAL-RELATED"/>
    <property type="match status" value="1"/>
</dbReference>
<reference evidence="6" key="1">
    <citation type="journal article" date="2014" name="Front. Microbiol.">
        <title>High frequency of phylogenetically diverse reductive dehalogenase-homologous genes in deep subseafloor sedimentary metagenomes.</title>
        <authorList>
            <person name="Kawai M."/>
            <person name="Futagami T."/>
            <person name="Toyoda A."/>
            <person name="Takaki Y."/>
            <person name="Nishi S."/>
            <person name="Hori S."/>
            <person name="Arai W."/>
            <person name="Tsubouchi T."/>
            <person name="Morono Y."/>
            <person name="Uchiyama I."/>
            <person name="Ito T."/>
            <person name="Fujiyama A."/>
            <person name="Inagaki F."/>
            <person name="Takami H."/>
        </authorList>
    </citation>
    <scope>NUCLEOTIDE SEQUENCE</scope>
    <source>
        <strain evidence="6">Expedition CK06-06</strain>
    </source>
</reference>
<dbReference type="SMART" id="SM00490">
    <property type="entry name" value="HELICc"/>
    <property type="match status" value="1"/>
</dbReference>
<dbReference type="GO" id="GO:0055087">
    <property type="term" value="C:Ski complex"/>
    <property type="evidence" value="ECO:0007669"/>
    <property type="project" value="TreeGrafter"/>
</dbReference>
<keyword evidence="1" id="KW-0547">Nucleotide-binding</keyword>
<dbReference type="EMBL" id="BARS01034444">
    <property type="protein sequence ID" value="GAG22300.1"/>
    <property type="molecule type" value="Genomic_DNA"/>
</dbReference>
<keyword evidence="4" id="KW-0067">ATP-binding</keyword>
<dbReference type="Pfam" id="PF00271">
    <property type="entry name" value="Helicase_C"/>
    <property type="match status" value="1"/>
</dbReference>
<keyword evidence="2" id="KW-0378">Hydrolase</keyword>
<dbReference type="PANTHER" id="PTHR12131">
    <property type="entry name" value="ATP-DEPENDENT RNA AND DNA HELICASE"/>
    <property type="match status" value="1"/>
</dbReference>
<organism evidence="6">
    <name type="scientific">marine sediment metagenome</name>
    <dbReference type="NCBI Taxonomy" id="412755"/>
    <lineage>
        <taxon>unclassified sequences</taxon>
        <taxon>metagenomes</taxon>
        <taxon>ecological metagenomes</taxon>
    </lineage>
</organism>
<evidence type="ECO:0000313" key="6">
    <source>
        <dbReference type="EMBL" id="GAG22300.1"/>
    </source>
</evidence>
<dbReference type="AlphaFoldDB" id="X0VVI0"/>
<dbReference type="InterPro" id="IPR027417">
    <property type="entry name" value="P-loop_NTPase"/>
</dbReference>
<dbReference type="GO" id="GO:0016787">
    <property type="term" value="F:hydrolase activity"/>
    <property type="evidence" value="ECO:0007669"/>
    <property type="project" value="UniProtKB-KW"/>
</dbReference>
<evidence type="ECO:0000256" key="3">
    <source>
        <dbReference type="ARBA" id="ARBA00022806"/>
    </source>
</evidence>
<evidence type="ECO:0000256" key="1">
    <source>
        <dbReference type="ARBA" id="ARBA00022741"/>
    </source>
</evidence>
<dbReference type="PROSITE" id="PS51194">
    <property type="entry name" value="HELICASE_CTER"/>
    <property type="match status" value="1"/>
</dbReference>
<protein>
    <recommendedName>
        <fullName evidence="5">Helicase C-terminal domain-containing protein</fullName>
    </recommendedName>
</protein>
<evidence type="ECO:0000256" key="2">
    <source>
        <dbReference type="ARBA" id="ARBA00022801"/>
    </source>
</evidence>
<dbReference type="CDD" id="cd18795">
    <property type="entry name" value="SF2_C_Ski2"/>
    <property type="match status" value="1"/>
</dbReference>
<gene>
    <name evidence="6" type="ORF">S01H1_53205</name>
</gene>
<dbReference type="Gene3D" id="3.40.50.300">
    <property type="entry name" value="P-loop containing nucleotide triphosphate hydrolases"/>
    <property type="match status" value="1"/>
</dbReference>
<feature type="domain" description="Helicase C-terminal" evidence="5">
    <location>
        <begin position="80"/>
        <end position="236"/>
    </location>
</feature>
<dbReference type="InterPro" id="IPR001650">
    <property type="entry name" value="Helicase_C-like"/>
</dbReference>
<dbReference type="SUPFAM" id="SSF52540">
    <property type="entry name" value="P-loop containing nucleoside triphosphate hydrolases"/>
    <property type="match status" value="1"/>
</dbReference>